<name>A0A202EDY9_9EURY</name>
<dbReference type="AlphaFoldDB" id="A0A202EDY9"/>
<dbReference type="SUPFAM" id="SSF55486">
    <property type="entry name" value="Metalloproteases ('zincins'), catalytic domain"/>
    <property type="match status" value="1"/>
</dbReference>
<accession>A0A202EDY9</accession>
<evidence type="ECO:0000313" key="2">
    <source>
        <dbReference type="Proteomes" id="UP000196084"/>
    </source>
</evidence>
<dbReference type="Proteomes" id="UP000196084">
    <property type="component" value="Unassembled WGS sequence"/>
</dbReference>
<keyword evidence="2" id="KW-1185">Reference proteome</keyword>
<evidence type="ECO:0000313" key="1">
    <source>
        <dbReference type="EMBL" id="OVE86441.1"/>
    </source>
</evidence>
<dbReference type="InterPro" id="IPR024079">
    <property type="entry name" value="MetalloPept_cat_dom_sf"/>
</dbReference>
<proteinExistence type="predicted"/>
<comment type="caution">
    <text evidence="1">The sequence shown here is derived from an EMBL/GenBank/DDBJ whole genome shotgun (WGS) entry which is preliminary data.</text>
</comment>
<protein>
    <submittedName>
        <fullName evidence="1">Peptidase M10A and M12B matrixin and adamalysin</fullName>
    </submittedName>
</protein>
<dbReference type="Gene3D" id="3.40.390.10">
    <property type="entry name" value="Collagenase (Catalytic Domain)"/>
    <property type="match status" value="1"/>
</dbReference>
<reference evidence="1 2" key="1">
    <citation type="submission" date="2017-02" db="EMBL/GenBank/DDBJ databases">
        <title>Natronthermophilus aegyptiacus gen. nov.,sp. nov., an aerobic, extremely halophilic alkalithermophilic archaeon isolated from the athalassohaline Wadi An Natrun, Egypt.</title>
        <authorList>
            <person name="Zhao B."/>
        </authorList>
    </citation>
    <scope>NUCLEOTIDE SEQUENCE [LARGE SCALE GENOMIC DNA]</scope>
    <source>
        <strain evidence="1 2">CGMCC 1.3597</strain>
    </source>
</reference>
<sequence length="252" mass="27086">MNRRAFLGAIGSVASLGTLAYATRDPIETLEIGVWFSEQAATYDGLKRRIREYVIRCFDFEFWTVDLSFGGPVAVGTEDGARVTSRGEWPLQVGSGAISLGDIDPARHVNLLVTDGQMRVAPTGYGMPRIASVGGARHIAVLESFDDVLETGPETAFPWTVPVTTRVRTMQVLLHEIGHALGLDHEHGAVVREDGIGIATPMLSTYAFGSDYAGEQSHCGSVYPVPESSQRALSLSFSACSRRALAARAADD</sequence>
<organism evidence="1 2">
    <name type="scientific">Natronolimnobius baerhuensis</name>
    <dbReference type="NCBI Taxonomy" id="253108"/>
    <lineage>
        <taxon>Archaea</taxon>
        <taxon>Methanobacteriati</taxon>
        <taxon>Methanobacteriota</taxon>
        <taxon>Stenosarchaea group</taxon>
        <taxon>Halobacteria</taxon>
        <taxon>Halobacteriales</taxon>
        <taxon>Natrialbaceae</taxon>
        <taxon>Natronolimnobius</taxon>
    </lineage>
</organism>
<dbReference type="GO" id="GO:0008237">
    <property type="term" value="F:metallopeptidase activity"/>
    <property type="evidence" value="ECO:0007669"/>
    <property type="project" value="InterPro"/>
</dbReference>
<dbReference type="EMBL" id="MWPH01000001">
    <property type="protein sequence ID" value="OVE86441.1"/>
    <property type="molecule type" value="Genomic_DNA"/>
</dbReference>
<gene>
    <name evidence="1" type="ORF">B2G88_04270</name>
</gene>
<dbReference type="OrthoDB" id="198863at2157"/>